<keyword evidence="2" id="KW-0732">Signal</keyword>
<organism evidence="3 4">
    <name type="scientific">Pochonia chlamydosporia 170</name>
    <dbReference type="NCBI Taxonomy" id="1380566"/>
    <lineage>
        <taxon>Eukaryota</taxon>
        <taxon>Fungi</taxon>
        <taxon>Dikarya</taxon>
        <taxon>Ascomycota</taxon>
        <taxon>Pezizomycotina</taxon>
        <taxon>Sordariomycetes</taxon>
        <taxon>Hypocreomycetidae</taxon>
        <taxon>Hypocreales</taxon>
        <taxon>Clavicipitaceae</taxon>
        <taxon>Pochonia</taxon>
    </lineage>
</organism>
<dbReference type="KEGG" id="pchm:VFPPC_16896"/>
<dbReference type="STRING" id="1380566.A0A179F154"/>
<dbReference type="RefSeq" id="XP_018137252.2">
    <property type="nucleotide sequence ID" value="XM_018294649.2"/>
</dbReference>
<proteinExistence type="predicted"/>
<dbReference type="EMBL" id="LSBJ02000010">
    <property type="protein sequence ID" value="OAQ59197.2"/>
    <property type="molecule type" value="Genomic_DNA"/>
</dbReference>
<dbReference type="GeneID" id="28858643"/>
<evidence type="ECO:0000313" key="4">
    <source>
        <dbReference type="Proteomes" id="UP000078397"/>
    </source>
</evidence>
<keyword evidence="4" id="KW-1185">Reference proteome</keyword>
<dbReference type="AlphaFoldDB" id="A0A179F154"/>
<feature type="chain" id="PRO_5012610650" evidence="2">
    <location>
        <begin position="20"/>
        <end position="493"/>
    </location>
</feature>
<evidence type="ECO:0000256" key="2">
    <source>
        <dbReference type="SAM" id="SignalP"/>
    </source>
</evidence>
<reference evidence="3 4" key="1">
    <citation type="journal article" date="2016" name="PLoS Pathog.">
        <title>Biosynthesis of antibiotic leucinostatins in bio-control fungus Purpureocillium lilacinum and their inhibition on phytophthora revealed by genome mining.</title>
        <authorList>
            <person name="Wang G."/>
            <person name="Liu Z."/>
            <person name="Lin R."/>
            <person name="Li E."/>
            <person name="Mao Z."/>
            <person name="Ling J."/>
            <person name="Yang Y."/>
            <person name="Yin W.B."/>
            <person name="Xie B."/>
        </authorList>
    </citation>
    <scope>NUCLEOTIDE SEQUENCE [LARGE SCALE GENOMIC DNA]</scope>
    <source>
        <strain evidence="3">170</strain>
    </source>
</reference>
<sequence length="493" mass="54403">MRCIHRNAALAVVLMSAGAFSSQNPLLRDETTPFINSMDNEGQGFNTFTGAVGNTDAVRVIKPADNARVKARSTGSTDEIDTTDISDEPYNVTELVAMIPDGLGALGSHPQPLPSGNGKRSDLPAGNWPRAPNGVRLYSAVEVKSFEQLFKTLGISGSVALSGYGQSGKASASYLDKKSFEASSVTYLVRVIVMKQPESNYKYELVLNDDIPDSAIPSWYGDRFIMKYIQGGSYYARVSITSREEGRTQDVTAAAAAVFNGFGVQANVSAEYSDSLKTLTQHSTITIDRMTIGPLGLDYKATERSDGKASDILEGLKKEAEDVYNYSHQNSNKIYAILGKYNLVKGYYKNKTAVFTPPNYESVDTSPVYEAYLEFKNLQRKVENTNSNAFRGGKEQQMNLQQLAREHDIAFRAWVTNVAANPTVSYTIPDVAAFRETVSEAMNSTVYAALFEHTNYQGEQFQIKTLEKCLTLPPNMYVDEPGRFHLRFQADYL</sequence>
<evidence type="ECO:0000313" key="3">
    <source>
        <dbReference type="EMBL" id="OAQ59197.2"/>
    </source>
</evidence>
<feature type="region of interest" description="Disordered" evidence="1">
    <location>
        <begin position="106"/>
        <end position="125"/>
    </location>
</feature>
<comment type="caution">
    <text evidence="3">The sequence shown here is derived from an EMBL/GenBank/DDBJ whole genome shotgun (WGS) entry which is preliminary data.</text>
</comment>
<name>A0A179F154_METCM</name>
<protein>
    <submittedName>
        <fullName evidence="3">Uncharacterized protein</fullName>
    </submittedName>
</protein>
<dbReference type="OrthoDB" id="4933784at2759"/>
<dbReference type="Proteomes" id="UP000078397">
    <property type="component" value="Unassembled WGS sequence"/>
</dbReference>
<gene>
    <name evidence="3" type="ORF">VFPPC_16896</name>
</gene>
<accession>A0A179F154</accession>
<evidence type="ECO:0000256" key="1">
    <source>
        <dbReference type="SAM" id="MobiDB-lite"/>
    </source>
</evidence>
<feature type="signal peptide" evidence="2">
    <location>
        <begin position="1"/>
        <end position="19"/>
    </location>
</feature>